<dbReference type="OrthoDB" id="7876971at2"/>
<sequence>MSDTKLPISKSSRPMRIVLIASLALNLAVVGLIAGAALRGDRDSKSGADRARVMQSRDIGFGPYVAAFEKGQKRSLGQAFIGKAGRQDKARNTVQAQFEDILAVLTAEPFDADAFKSAMLVQLNGLAELQQIGAEVITDQVAAMTPEARAVYAERLDQALTRPPRHVDGDRSGARDGKHSEPRLNGPAPKGK</sequence>
<dbReference type="RefSeq" id="WP_123792183.1">
    <property type="nucleotide sequence ID" value="NZ_RKQK01000001.1"/>
</dbReference>
<accession>A0A3N4UN34</accession>
<evidence type="ECO:0000313" key="4">
    <source>
        <dbReference type="Proteomes" id="UP000269689"/>
    </source>
</evidence>
<evidence type="ECO:0000256" key="2">
    <source>
        <dbReference type="SAM" id="Phobius"/>
    </source>
</evidence>
<keyword evidence="2" id="KW-0472">Membrane</keyword>
<feature type="region of interest" description="Disordered" evidence="1">
    <location>
        <begin position="156"/>
        <end position="192"/>
    </location>
</feature>
<dbReference type="Pfam" id="PF13801">
    <property type="entry name" value="Metal_resist"/>
    <property type="match status" value="1"/>
</dbReference>
<evidence type="ECO:0000313" key="3">
    <source>
        <dbReference type="EMBL" id="RPE72022.1"/>
    </source>
</evidence>
<keyword evidence="4" id="KW-1185">Reference proteome</keyword>
<name>A0A3N4UN34_9RHOB</name>
<keyword evidence="2" id="KW-0812">Transmembrane</keyword>
<dbReference type="Proteomes" id="UP000269689">
    <property type="component" value="Unassembled WGS sequence"/>
</dbReference>
<gene>
    <name evidence="3" type="ORF">EDD53_1161</name>
</gene>
<feature type="compositionally biased region" description="Basic and acidic residues" evidence="1">
    <location>
        <begin position="165"/>
        <end position="182"/>
    </location>
</feature>
<proteinExistence type="predicted"/>
<organism evidence="3 4">
    <name type="scientific">Pacificibacter maritimus</name>
    <dbReference type="NCBI Taxonomy" id="762213"/>
    <lineage>
        <taxon>Bacteria</taxon>
        <taxon>Pseudomonadati</taxon>
        <taxon>Pseudomonadota</taxon>
        <taxon>Alphaproteobacteria</taxon>
        <taxon>Rhodobacterales</taxon>
        <taxon>Roseobacteraceae</taxon>
        <taxon>Pacificibacter</taxon>
    </lineage>
</organism>
<dbReference type="AlphaFoldDB" id="A0A3N4UN34"/>
<evidence type="ECO:0000256" key="1">
    <source>
        <dbReference type="SAM" id="MobiDB-lite"/>
    </source>
</evidence>
<dbReference type="EMBL" id="RKQK01000001">
    <property type="protein sequence ID" value="RPE72022.1"/>
    <property type="molecule type" value="Genomic_DNA"/>
</dbReference>
<protein>
    <submittedName>
        <fullName evidence="3">Heavy-metal resistance protein</fullName>
    </submittedName>
</protein>
<comment type="caution">
    <text evidence="3">The sequence shown here is derived from an EMBL/GenBank/DDBJ whole genome shotgun (WGS) entry which is preliminary data.</text>
</comment>
<feature type="transmembrane region" description="Helical" evidence="2">
    <location>
        <begin position="17"/>
        <end position="38"/>
    </location>
</feature>
<dbReference type="InterPro" id="IPR025961">
    <property type="entry name" value="Metal_resist"/>
</dbReference>
<reference evidence="3 4" key="1">
    <citation type="submission" date="2018-11" db="EMBL/GenBank/DDBJ databases">
        <title>Genomic Encyclopedia of Type Strains, Phase IV (KMG-IV): sequencing the most valuable type-strain genomes for metagenomic binning, comparative biology and taxonomic classification.</title>
        <authorList>
            <person name="Goeker M."/>
        </authorList>
    </citation>
    <scope>NUCLEOTIDE SEQUENCE [LARGE SCALE GENOMIC DNA]</scope>
    <source>
        <strain evidence="3 4">DSM 104731</strain>
    </source>
</reference>
<keyword evidence="2" id="KW-1133">Transmembrane helix</keyword>